<evidence type="ECO:0000313" key="7">
    <source>
        <dbReference type="Proteomes" id="UP000193240"/>
    </source>
</evidence>
<dbReference type="InParanoid" id="A0A1Y2LVW0"/>
<name>A0A1Y2LVW0_EPING</name>
<feature type="repeat" description="WD" evidence="4">
    <location>
        <begin position="1198"/>
        <end position="1224"/>
    </location>
</feature>
<dbReference type="GO" id="GO:0031931">
    <property type="term" value="C:TORC1 complex"/>
    <property type="evidence" value="ECO:0007669"/>
    <property type="project" value="InterPro"/>
</dbReference>
<dbReference type="InterPro" id="IPR036322">
    <property type="entry name" value="WD40_repeat_dom_sf"/>
</dbReference>
<gene>
    <name evidence="6" type="ORF">B5807_06307</name>
</gene>
<evidence type="ECO:0008006" key="8">
    <source>
        <dbReference type="Google" id="ProtNLM"/>
    </source>
</evidence>
<accession>A0A1Y2LVW0</accession>
<protein>
    <recommendedName>
        <fullName evidence="8">Myb-like domain-containing protein</fullName>
    </recommendedName>
</protein>
<sequence>MASSVTCREVVDLTLDSDSDSDVKIVCSHTTAAVTLTSTAAPLPPTSQPCKASVQQAQLSATPSTATTTANMGANASTPKAYRPMLRPTTGTTNENIDAGRSPKRRRLSVSSSLVYEHQNTQRAGQFSGTPLSPDGVATQTAGATAASSSASLRAKLNAANGTPSAHSMKSALKSASAIPLLDDIATQAPRPLSMNRNTDSGKANGIISPGPATPGVAAPIVIDSDHGEDGEEMVIETSTRMVIPDKGTGEMEFVAANVSTTNDALLHQRNIKTREQMWASPAKTCVARDDDKVKPIPTQQPPPPMFWPKPTSTDVAMEVDKDNGSMVPQLPVSVETYVAPDHDKVNPVPTQQKSPPPMHSPHPRSTDFTMGINEVNDSMVSQLSERLSTPRKERRRPTPPPAPQSASSPASQSAPSPAPVSNAPLNNRHTGSDQEKSDHLLIFLKEVKRLKWREITVEFAKDIPGRTYVQLQSHYSTKINKRDRTQDPPTLNLPPRFAAEATIDWTAVHANTAGPRKTGPRVHKEVADLGVTAVHKRNKPPAVQKARDDDSSDSNSGVRRQRTRRAPPVNYTWPKLRTTEGEYEEFVEEDVVFGHAQNASGPLHSESPTDNNHVPTLAKNLASPRPASDFCSLDAQLSLTMQKGMQDVKQVQIPYLSSRQRSAMQNGPAQWTWEEENVEDWQGAALHVDFSPAELRTVERVIAKTIPSSRQSRHSTCRRHLRAVLKNLPAPKRQMLAYNISRHFRSRDFQSIVSFIEDAAAGTISDVPQIQRLAVTKTRSIFSSARKLPVPIPSMTRDRELGLQSRRGWQTASTAVSYQIRNQLIDTLGPKSTWTGASSDIHTVAWSPDGQYFTAGAVAVTDPDSMQYNRPNVLLYGNTISNSIHELRSHSVDREKTSAGPNSTHAMHITQDPKLYTTVSSVAFAPSGNLMYSAGYDGFVIIWDVTRGSEQPDLLHMLRHTDKVQILAVNPAYDGNIATATTRTTGKSVKLLSFKEDEMQRPDWELAVSNFASSKALARPDLNMSVNALKYDPTGRFLLAGFGANARSDHSLDTSGDICLWDVETQAVLKVHGSSRNVFDVTFNPTMSHQGLFAVGCVANGNVNRGTRSVVRFHDLRVRGSDAKYSSRIELECKALDMNDIVWCPYDSNLFAAGCTDGRTYVWDIRKPERILYTLSHGSSLMPLQDSVPHERTDTGVRFLSWGQNARRLYSGSSDGVVKVWDITLSQEDVFIKDLITTRSGIMSGAFTTDYSKLLLGEVNGTANVLEVGRDDVDLKDAEKLHYRSYIEKDDGTSEVTDNGNTVSSTPPNSAAIEACTWLETGRLQLAPMGGLPKQQVIQGPNYAGPYDRNDDAHTHHLREEAFKFQQRMIPPRGAQCDLLSCEENYNTTTHEDIGDSGRSRDRIPNELRRQWLDETPRVVPGRTKCTNCGRPAIPSTDGKNTALCENCCFACFRCGEENFVSGTDPTLNCIYCGGQWSIGALGYECVQAPNGPFQLSKVPCLEEFGTDMVLQRAMEEVGKASFGDEMNALSDYYFGLAVERAESPEL</sequence>
<evidence type="ECO:0000256" key="4">
    <source>
        <dbReference type="PROSITE-ProRule" id="PRU00221"/>
    </source>
</evidence>
<keyword evidence="2 4" id="KW-0853">WD repeat</keyword>
<proteinExistence type="inferred from homology"/>
<dbReference type="SMART" id="SM00320">
    <property type="entry name" value="WD40"/>
    <property type="match status" value="6"/>
</dbReference>
<evidence type="ECO:0000256" key="5">
    <source>
        <dbReference type="SAM" id="MobiDB-lite"/>
    </source>
</evidence>
<organism evidence="6 7">
    <name type="scientific">Epicoccum nigrum</name>
    <name type="common">Soil fungus</name>
    <name type="synonym">Epicoccum purpurascens</name>
    <dbReference type="NCBI Taxonomy" id="105696"/>
    <lineage>
        <taxon>Eukaryota</taxon>
        <taxon>Fungi</taxon>
        <taxon>Dikarya</taxon>
        <taxon>Ascomycota</taxon>
        <taxon>Pezizomycotina</taxon>
        <taxon>Dothideomycetes</taxon>
        <taxon>Pleosporomycetidae</taxon>
        <taxon>Pleosporales</taxon>
        <taxon>Pleosporineae</taxon>
        <taxon>Didymellaceae</taxon>
        <taxon>Epicoccum</taxon>
    </lineage>
</organism>
<dbReference type="PROSITE" id="PS00678">
    <property type="entry name" value="WD_REPEATS_1"/>
    <property type="match status" value="2"/>
</dbReference>
<dbReference type="GO" id="GO:0032956">
    <property type="term" value="P:regulation of actin cytoskeleton organization"/>
    <property type="evidence" value="ECO:0007669"/>
    <property type="project" value="TreeGrafter"/>
</dbReference>
<dbReference type="PANTHER" id="PTHR19842">
    <property type="entry name" value="G BETA-LIKE PROTEIN GBL"/>
    <property type="match status" value="1"/>
</dbReference>
<dbReference type="STRING" id="105696.A0A1Y2LVW0"/>
<dbReference type="Proteomes" id="UP000193240">
    <property type="component" value="Unassembled WGS sequence"/>
</dbReference>
<feature type="compositionally biased region" description="Low complexity" evidence="5">
    <location>
        <begin position="61"/>
        <end position="78"/>
    </location>
</feature>
<feature type="compositionally biased region" description="Polar residues" evidence="5">
    <location>
        <begin position="118"/>
        <end position="131"/>
    </location>
</feature>
<dbReference type="InterPro" id="IPR001680">
    <property type="entry name" value="WD40_rpt"/>
</dbReference>
<keyword evidence="7" id="KW-1185">Reference proteome</keyword>
<dbReference type="InterPro" id="IPR037588">
    <property type="entry name" value="MLST8"/>
</dbReference>
<reference evidence="6 7" key="1">
    <citation type="journal article" date="2017" name="Genome Announc.">
        <title>Genome sequence of the saprophytic ascomycete Epicoccum nigrum ICMP 19927 strain isolated from New Zealand.</title>
        <authorList>
            <person name="Fokin M."/>
            <person name="Fleetwood D."/>
            <person name="Weir B.S."/>
            <person name="Villas-Boas S.G."/>
        </authorList>
    </citation>
    <scope>NUCLEOTIDE SEQUENCE [LARGE SCALE GENOMIC DNA]</scope>
    <source>
        <strain evidence="6 7">ICMP 19927</strain>
    </source>
</reference>
<evidence type="ECO:0000313" key="6">
    <source>
        <dbReference type="EMBL" id="OSS48034.1"/>
    </source>
</evidence>
<dbReference type="PROSITE" id="PS50294">
    <property type="entry name" value="WD_REPEATS_REGION"/>
    <property type="match status" value="2"/>
</dbReference>
<keyword evidence="3" id="KW-0677">Repeat</keyword>
<feature type="region of interest" description="Disordered" evidence="5">
    <location>
        <begin position="61"/>
        <end position="143"/>
    </location>
</feature>
<evidence type="ECO:0000256" key="3">
    <source>
        <dbReference type="ARBA" id="ARBA00022737"/>
    </source>
</evidence>
<dbReference type="InterPro" id="IPR019775">
    <property type="entry name" value="WD40_repeat_CS"/>
</dbReference>
<evidence type="ECO:0000256" key="1">
    <source>
        <dbReference type="ARBA" id="ARBA00009890"/>
    </source>
</evidence>
<dbReference type="GO" id="GO:0031929">
    <property type="term" value="P:TOR signaling"/>
    <property type="evidence" value="ECO:0007669"/>
    <property type="project" value="InterPro"/>
</dbReference>
<dbReference type="InterPro" id="IPR015943">
    <property type="entry name" value="WD40/YVTN_repeat-like_dom_sf"/>
</dbReference>
<dbReference type="PROSITE" id="PS50082">
    <property type="entry name" value="WD_REPEATS_2"/>
    <property type="match status" value="2"/>
</dbReference>
<dbReference type="Gene3D" id="2.130.10.10">
    <property type="entry name" value="YVTN repeat-like/Quinoprotein amine dehydrogenase"/>
    <property type="match status" value="1"/>
</dbReference>
<dbReference type="EMBL" id="KZ107847">
    <property type="protein sequence ID" value="OSS48034.1"/>
    <property type="molecule type" value="Genomic_DNA"/>
</dbReference>
<dbReference type="Pfam" id="PF00400">
    <property type="entry name" value="WD40"/>
    <property type="match status" value="3"/>
</dbReference>
<feature type="region of interest" description="Disordered" evidence="5">
    <location>
        <begin position="339"/>
        <end position="371"/>
    </location>
</feature>
<dbReference type="PANTHER" id="PTHR19842:SF0">
    <property type="entry name" value="TARGET OF RAPAMYCIN COMPLEX SUBUNIT LST8"/>
    <property type="match status" value="1"/>
</dbReference>
<feature type="repeat" description="WD" evidence="4">
    <location>
        <begin position="920"/>
        <end position="954"/>
    </location>
</feature>
<feature type="region of interest" description="Disordered" evidence="5">
    <location>
        <begin position="531"/>
        <end position="570"/>
    </location>
</feature>
<feature type="compositionally biased region" description="Low complexity" evidence="5">
    <location>
        <begin position="405"/>
        <end position="425"/>
    </location>
</feature>
<dbReference type="GO" id="GO:0031932">
    <property type="term" value="C:TORC2 complex"/>
    <property type="evidence" value="ECO:0007669"/>
    <property type="project" value="InterPro"/>
</dbReference>
<comment type="similarity">
    <text evidence="1">Belongs to the WD repeat LST8 family.</text>
</comment>
<dbReference type="SUPFAM" id="SSF50978">
    <property type="entry name" value="WD40 repeat-like"/>
    <property type="match status" value="1"/>
</dbReference>
<evidence type="ECO:0000256" key="2">
    <source>
        <dbReference type="ARBA" id="ARBA00022574"/>
    </source>
</evidence>
<feature type="region of interest" description="Disordered" evidence="5">
    <location>
        <begin position="383"/>
        <end position="436"/>
    </location>
</feature>
<dbReference type="OMA" id="DSMQYNR"/>